<feature type="domain" description="GPI ethanolamine phosphate transferase 2 C-terminal" evidence="14">
    <location>
        <begin position="873"/>
        <end position="1045"/>
    </location>
</feature>
<dbReference type="GO" id="GO:0005789">
    <property type="term" value="C:endoplasmic reticulum membrane"/>
    <property type="evidence" value="ECO:0007669"/>
    <property type="project" value="UniProtKB-SubCell"/>
</dbReference>
<dbReference type="InterPro" id="IPR002591">
    <property type="entry name" value="Phosphodiest/P_Trfase"/>
</dbReference>
<dbReference type="GO" id="GO:0006506">
    <property type="term" value="P:GPI anchor biosynthetic process"/>
    <property type="evidence" value="ECO:0007669"/>
    <property type="project" value="UniProtKB-UniPathway"/>
</dbReference>
<evidence type="ECO:0000256" key="9">
    <source>
        <dbReference type="ARBA" id="ARBA00023136"/>
    </source>
</evidence>
<feature type="transmembrane region" description="Helical" evidence="13">
    <location>
        <begin position="835"/>
        <end position="854"/>
    </location>
</feature>
<feature type="transmembrane region" description="Helical" evidence="13">
    <location>
        <begin position="802"/>
        <end position="828"/>
    </location>
</feature>
<keyword evidence="7" id="KW-0256">Endoplasmic reticulum</keyword>
<evidence type="ECO:0000256" key="13">
    <source>
        <dbReference type="SAM" id="Phobius"/>
    </source>
</evidence>
<evidence type="ECO:0000256" key="7">
    <source>
        <dbReference type="ARBA" id="ARBA00022824"/>
    </source>
</evidence>
<evidence type="ECO:0000256" key="8">
    <source>
        <dbReference type="ARBA" id="ARBA00022989"/>
    </source>
</evidence>
<name>A0A6P4J832_DROKI</name>
<proteinExistence type="inferred from homology"/>
<feature type="transmembrane region" description="Helical" evidence="13">
    <location>
        <begin position="874"/>
        <end position="893"/>
    </location>
</feature>
<evidence type="ECO:0000256" key="2">
    <source>
        <dbReference type="ARBA" id="ARBA00004687"/>
    </source>
</evidence>
<accession>A0A6P4J832</accession>
<dbReference type="InterPro" id="IPR017850">
    <property type="entry name" value="Alkaline_phosphatase_core_sf"/>
</dbReference>
<dbReference type="OrthoDB" id="272139at2759"/>
<dbReference type="FunFam" id="3.40.720.10:FF:000041">
    <property type="entry name" value="GPI ethanolamine phosphate transferase 3"/>
    <property type="match status" value="1"/>
</dbReference>
<dbReference type="CDD" id="cd16023">
    <property type="entry name" value="GPI_EPT_3"/>
    <property type="match status" value="1"/>
</dbReference>
<dbReference type="SUPFAM" id="SSF53649">
    <property type="entry name" value="Alkaline phosphatase-like"/>
    <property type="match status" value="1"/>
</dbReference>
<reference evidence="15" key="1">
    <citation type="submission" date="2025-05" db="UniProtKB">
        <authorList>
            <consortium name="RefSeq"/>
        </authorList>
    </citation>
    <scope>NUCLEOTIDE SEQUENCE [LARGE SCALE GENOMIC DNA]</scope>
    <source>
        <strain evidence="15">14028-0561.14</strain>
    </source>
</reference>
<keyword evidence="10" id="KW-0325">Glycoprotein</keyword>
<evidence type="ECO:0000256" key="1">
    <source>
        <dbReference type="ARBA" id="ARBA00004477"/>
    </source>
</evidence>
<evidence type="ECO:0000256" key="10">
    <source>
        <dbReference type="ARBA" id="ARBA00023180"/>
    </source>
</evidence>
<protein>
    <recommendedName>
        <fullName evidence="12">GPI ethanolamine phosphate transferase 3, catalytic subunit</fullName>
    </recommendedName>
    <alternativeName>
        <fullName evidence="11">Phosphatidylinositol-glycan biosynthesis class O protein</fullName>
    </alternativeName>
</protein>
<dbReference type="OMA" id="YPSFDIF"/>
<dbReference type="Gene3D" id="3.40.720.10">
    <property type="entry name" value="Alkaline Phosphatase, subunit A"/>
    <property type="match status" value="1"/>
</dbReference>
<comment type="subcellular location">
    <subcellularLocation>
        <location evidence="1">Endoplasmic reticulum membrane</location>
        <topology evidence="1">Multi-pass membrane protein</topology>
    </subcellularLocation>
</comment>
<gene>
    <name evidence="16" type="primary">PIG-O</name>
</gene>
<sequence length="1079" mass="121771">MNFTYLFVLIWLALLISGGVLLFSRGFLLARVSKTETSTCRRLSTNPNDEYFLTDEVVNEVFKDVNASAHLCLPQKTKVIILVVDALKYEFGLYKENVKEPLPYENKLKVLQELLEQSPDHARLMRFRADPPTTTMQRLKGLTTGSLPTFIDIGSNFASPEINEDNVIDQIVKSDLPLVFLGDSTWTDLYPRRFKRAYAYPSFDIFDLDSVDNQIMKHLPKELASGDWQVLVAHFLGVDHCGHKHGPLHEEMARKLGEMDAVIRSVVEAMDNETTLLVMGDHGMTASGDHGGDTDDETNALLFAYSKQHRFYGNDTGSDSEMLQQIDLVPTLATILGVPIPYSNLGLINFNLIPEIPVPHLNRFQTLLLHVWQNAQQIYRYFFQYALENKRTFNVDEMDRLETEFILLTHRVQTIYNEAAFKSFVRDLNIHLRDILSTCREIWVRFEPTQMLHGLLFSFLPVFFIFLLVNNSRPADYVRIFKAKEVFYTYLINLAAGVFGYRYYKNFSFKTEEHGVIFFTALASIVILAFHTLRHWASIVENWAAVRRFGHMPTRLLLFGSMAVFFSNSFVIQEAKMLSYLLAGSILVLSHELLRLSARVEFRNKLKVSQLLRSTALRLILASVLAICFIRFAYTLFRCREEQGNCTDFATSGGPGFSLKKPGTGKSYILAVFMIVVYTTLTRLYLRSCGNLTGNSANVLLARYGPTVASICAGGHVLLAHSSIKNIQRSHIDAMALVIYGLLLLQIVVVSVAPLMTFVLPPRTGNTVTINGNESIVPEIFRKMKRMYEGDDDVERRNAIPVVYGLATVYSSIVIAFGVFLALVMIVLLEPRASIGLVICVAVGAILLSVHGILRYRTATSFESCVQPTFTALVGWFLLAHFCFFATSHQTTLSQIEWRAAFVGRTTGLGQSNVISGCLVILNTFCGPIFFFCMYSLLSTETFSLFALFPNLIRSCRNNAGKADATTTLSELANEAVGFDMTRGELTLYEYEDVFLGANFKLAAQFFMLQGLKIFCAMLACTIHCRHLMVWKIFAPRFIYEALATFVSLPALIVGYLLLLRIHRAVDTLIKRINKTKVH</sequence>
<feature type="transmembrane region" description="Helical" evidence="13">
    <location>
        <begin position="1038"/>
        <end position="1059"/>
    </location>
</feature>
<keyword evidence="4" id="KW-0337">GPI-anchor biosynthesis</keyword>
<dbReference type="GO" id="GO:0051377">
    <property type="term" value="F:mannose-ethanolamine phosphotransferase activity"/>
    <property type="evidence" value="ECO:0007669"/>
    <property type="project" value="InterPro"/>
</dbReference>
<evidence type="ECO:0000256" key="6">
    <source>
        <dbReference type="ARBA" id="ARBA00022692"/>
    </source>
</evidence>
<dbReference type="RefSeq" id="XP_017031591.1">
    <property type="nucleotide sequence ID" value="XM_017176102.3"/>
</dbReference>
<feature type="transmembrane region" description="Helical" evidence="13">
    <location>
        <begin position="615"/>
        <end position="634"/>
    </location>
</feature>
<organism evidence="15 16">
    <name type="scientific">Drosophila kikkawai</name>
    <name type="common">Fruit fly</name>
    <dbReference type="NCBI Taxonomy" id="30033"/>
    <lineage>
        <taxon>Eukaryota</taxon>
        <taxon>Metazoa</taxon>
        <taxon>Ecdysozoa</taxon>
        <taxon>Arthropoda</taxon>
        <taxon>Hexapoda</taxon>
        <taxon>Insecta</taxon>
        <taxon>Pterygota</taxon>
        <taxon>Neoptera</taxon>
        <taxon>Endopterygota</taxon>
        <taxon>Diptera</taxon>
        <taxon>Brachycera</taxon>
        <taxon>Muscomorpha</taxon>
        <taxon>Ephydroidea</taxon>
        <taxon>Drosophilidae</taxon>
        <taxon>Drosophila</taxon>
        <taxon>Sophophora</taxon>
    </lineage>
</organism>
<feature type="transmembrane region" description="Helical" evidence="13">
    <location>
        <begin position="554"/>
        <end position="571"/>
    </location>
</feature>
<evidence type="ECO:0000256" key="11">
    <source>
        <dbReference type="ARBA" id="ARBA00079084"/>
    </source>
</evidence>
<evidence type="ECO:0000256" key="4">
    <source>
        <dbReference type="ARBA" id="ARBA00022502"/>
    </source>
</evidence>
<feature type="transmembrane region" description="Helical" evidence="13">
    <location>
        <begin position="667"/>
        <end position="686"/>
    </location>
</feature>
<reference evidence="16" key="2">
    <citation type="submission" date="2025-08" db="UniProtKB">
        <authorList>
            <consortium name="RefSeq"/>
        </authorList>
    </citation>
    <scope>IDENTIFICATION</scope>
    <source>
        <strain evidence="16">14028-0561.14</strain>
        <tissue evidence="16">Whole fly</tissue>
    </source>
</reference>
<keyword evidence="9 13" id="KW-0472">Membrane</keyword>
<comment type="similarity">
    <text evidence="3">Belongs to the PIGG/PIGN/PIGO family. PIGO subfamily.</text>
</comment>
<feature type="transmembrane region" description="Helical" evidence="13">
    <location>
        <begin position="734"/>
        <end position="756"/>
    </location>
</feature>
<keyword evidence="15" id="KW-1185">Reference proteome</keyword>
<feature type="transmembrane region" description="Helical" evidence="13">
    <location>
        <begin position="914"/>
        <end position="938"/>
    </location>
</feature>
<dbReference type="Pfam" id="PF01663">
    <property type="entry name" value="Phosphodiest"/>
    <property type="match status" value="1"/>
</dbReference>
<feature type="transmembrane region" description="Helical" evidence="13">
    <location>
        <begin position="451"/>
        <end position="470"/>
    </location>
</feature>
<evidence type="ECO:0000313" key="15">
    <source>
        <dbReference type="Proteomes" id="UP001652661"/>
    </source>
</evidence>
<dbReference type="InterPro" id="IPR039524">
    <property type="entry name" value="PIGO/GPI13"/>
</dbReference>
<keyword evidence="5 16" id="KW-0808">Transferase</keyword>
<evidence type="ECO:0000313" key="16">
    <source>
        <dbReference type="RefSeq" id="XP_017031591.1"/>
    </source>
</evidence>
<dbReference type="InterPro" id="IPR037675">
    <property type="entry name" value="PIG-O_N"/>
</dbReference>
<keyword evidence="6 13" id="KW-0812">Transmembrane</keyword>
<evidence type="ECO:0000256" key="12">
    <source>
        <dbReference type="ARBA" id="ARBA00093602"/>
    </source>
</evidence>
<evidence type="ECO:0000256" key="3">
    <source>
        <dbReference type="ARBA" id="ARBA00008695"/>
    </source>
</evidence>
<dbReference type="Pfam" id="PF19316">
    <property type="entry name" value="PIGO_PIGG"/>
    <property type="match status" value="1"/>
</dbReference>
<feature type="transmembrane region" description="Helical" evidence="13">
    <location>
        <begin position="516"/>
        <end position="533"/>
    </location>
</feature>
<evidence type="ECO:0000259" key="14">
    <source>
        <dbReference type="Pfam" id="PF19316"/>
    </source>
</evidence>
<evidence type="ECO:0000256" key="5">
    <source>
        <dbReference type="ARBA" id="ARBA00022679"/>
    </source>
</evidence>
<dbReference type="InterPro" id="IPR045687">
    <property type="entry name" value="PIGG/GPI7_C"/>
</dbReference>
<dbReference type="Proteomes" id="UP001652661">
    <property type="component" value="Chromosome 2L"/>
</dbReference>
<dbReference type="AlphaFoldDB" id="A0A6P4J832"/>
<feature type="transmembrane region" description="Helical" evidence="13">
    <location>
        <begin position="486"/>
        <end position="504"/>
    </location>
</feature>
<dbReference type="PANTHER" id="PTHR23071">
    <property type="entry name" value="PHOSPHATIDYLINOSITOL GLYCAN"/>
    <property type="match status" value="1"/>
</dbReference>
<dbReference type="UniPathway" id="UPA00196"/>
<comment type="pathway">
    <text evidence="2">Glycolipid biosynthesis; glycosylphosphatidylinositol-anchor biosynthesis.</text>
</comment>
<keyword evidence="8 13" id="KW-1133">Transmembrane helix</keyword>
<dbReference type="PANTHER" id="PTHR23071:SF1">
    <property type="entry name" value="GPI ETHANOLAMINE PHOSPHATE TRANSFERASE 3"/>
    <property type="match status" value="1"/>
</dbReference>
<feature type="transmembrane region" description="Helical" evidence="13">
    <location>
        <begin position="1002"/>
        <end position="1026"/>
    </location>
</feature>